<evidence type="ECO:0000313" key="19">
    <source>
        <dbReference type="EMBL" id="PWA55638.1"/>
    </source>
</evidence>
<keyword evidence="9 16" id="KW-0547">Nucleotide-binding</keyword>
<evidence type="ECO:0000256" key="1">
    <source>
        <dbReference type="ARBA" id="ARBA00004251"/>
    </source>
</evidence>
<dbReference type="PROSITE" id="PS00107">
    <property type="entry name" value="PROTEIN_KINASE_ATP"/>
    <property type="match status" value="1"/>
</dbReference>
<dbReference type="Pfam" id="PF00069">
    <property type="entry name" value="Pkinase"/>
    <property type="match status" value="1"/>
</dbReference>
<dbReference type="GO" id="GO:0005886">
    <property type="term" value="C:plasma membrane"/>
    <property type="evidence" value="ECO:0007669"/>
    <property type="project" value="UniProtKB-SubCell"/>
</dbReference>
<comment type="similarity">
    <text evidence="3">In the C-terminal section; belongs to the protein kinase superfamily. Ser/Thr protein kinase family.</text>
</comment>
<dbReference type="CDD" id="cd06899">
    <property type="entry name" value="lectin_legume_LecRK_Arcelin_ConA"/>
    <property type="match status" value="1"/>
</dbReference>
<protein>
    <submittedName>
        <fullName evidence="19">Concanavalin A-like lectin/glucanase superfamily</fullName>
    </submittedName>
</protein>
<keyword evidence="4" id="KW-1003">Cell membrane</keyword>
<evidence type="ECO:0000256" key="10">
    <source>
        <dbReference type="ARBA" id="ARBA00022777"/>
    </source>
</evidence>
<dbReference type="PROSITE" id="PS50011">
    <property type="entry name" value="PROTEIN_KINASE_DOM"/>
    <property type="match status" value="1"/>
</dbReference>
<dbReference type="Gene3D" id="3.30.200.20">
    <property type="entry name" value="Phosphorylase Kinase, domain 1"/>
    <property type="match status" value="1"/>
</dbReference>
<evidence type="ECO:0000256" key="11">
    <source>
        <dbReference type="ARBA" id="ARBA00022840"/>
    </source>
</evidence>
<dbReference type="EMBL" id="PKPP01006698">
    <property type="protein sequence ID" value="PWA55638.1"/>
    <property type="molecule type" value="Genomic_DNA"/>
</dbReference>
<keyword evidence="15" id="KW-0325">Glycoprotein</keyword>
<dbReference type="GO" id="GO:0004672">
    <property type="term" value="F:protein kinase activity"/>
    <property type="evidence" value="ECO:0007669"/>
    <property type="project" value="InterPro"/>
</dbReference>
<evidence type="ECO:0000256" key="8">
    <source>
        <dbReference type="ARBA" id="ARBA00022734"/>
    </source>
</evidence>
<dbReference type="AlphaFoldDB" id="A0A2U1M2Z8"/>
<dbReference type="CDD" id="cd14066">
    <property type="entry name" value="STKc_IRAK"/>
    <property type="match status" value="1"/>
</dbReference>
<keyword evidence="6 17" id="KW-0812">Transmembrane</keyword>
<keyword evidence="14" id="KW-0675">Receptor</keyword>
<comment type="subcellular location">
    <subcellularLocation>
        <location evidence="1">Cell membrane</location>
        <topology evidence="1">Single-pass type I membrane protein</topology>
    </subcellularLocation>
</comment>
<evidence type="ECO:0000256" key="6">
    <source>
        <dbReference type="ARBA" id="ARBA00022692"/>
    </source>
</evidence>
<keyword evidence="7" id="KW-0732">Signal</keyword>
<feature type="domain" description="Protein kinase" evidence="18">
    <location>
        <begin position="353"/>
        <end position="624"/>
    </location>
</feature>
<dbReference type="PROSITE" id="PS00308">
    <property type="entry name" value="LECTIN_LEGUME_ALPHA"/>
    <property type="match status" value="1"/>
</dbReference>
<evidence type="ECO:0000256" key="15">
    <source>
        <dbReference type="ARBA" id="ARBA00023180"/>
    </source>
</evidence>
<comment type="similarity">
    <text evidence="2">In the N-terminal section; belongs to the leguminous lectin family.</text>
</comment>
<keyword evidence="5" id="KW-0808">Transferase</keyword>
<comment type="caution">
    <text evidence="19">The sequence shown here is derived from an EMBL/GenBank/DDBJ whole genome shotgun (WGS) entry which is preliminary data.</text>
</comment>
<dbReference type="InterPro" id="IPR008271">
    <property type="entry name" value="Ser/Thr_kinase_AS"/>
</dbReference>
<dbReference type="InterPro" id="IPR011009">
    <property type="entry name" value="Kinase-like_dom_sf"/>
</dbReference>
<organism evidence="19 20">
    <name type="scientific">Artemisia annua</name>
    <name type="common">Sweet wormwood</name>
    <dbReference type="NCBI Taxonomy" id="35608"/>
    <lineage>
        <taxon>Eukaryota</taxon>
        <taxon>Viridiplantae</taxon>
        <taxon>Streptophyta</taxon>
        <taxon>Embryophyta</taxon>
        <taxon>Tracheophyta</taxon>
        <taxon>Spermatophyta</taxon>
        <taxon>Magnoliopsida</taxon>
        <taxon>eudicotyledons</taxon>
        <taxon>Gunneridae</taxon>
        <taxon>Pentapetalae</taxon>
        <taxon>asterids</taxon>
        <taxon>campanulids</taxon>
        <taxon>Asterales</taxon>
        <taxon>Asteraceae</taxon>
        <taxon>Asteroideae</taxon>
        <taxon>Anthemideae</taxon>
        <taxon>Artemisiinae</taxon>
        <taxon>Artemisia</taxon>
    </lineage>
</organism>
<evidence type="ECO:0000256" key="17">
    <source>
        <dbReference type="SAM" id="Phobius"/>
    </source>
</evidence>
<dbReference type="Gene3D" id="2.60.120.200">
    <property type="match status" value="1"/>
</dbReference>
<dbReference type="Pfam" id="PF00139">
    <property type="entry name" value="Lectin_legB"/>
    <property type="match status" value="1"/>
</dbReference>
<sequence>MLFIGFSGAIRTLNIRDQIASAFLFVCSSIFFLPLYESVYFKLPEAIATNNIVCLGDANIGTNGTIDFNRINYLNRVGHVQYSDAVPIWDSKSGKLSDFSTHFTFIIDTLAKSTYGHGLVFFLASDGFEIPPNSEGGFLGILNQTYYDSPQNQRIFIEFDSFVNPEWDPPFEHVGINKNSISSVNYTEWNASMHSGDPIDVWVLYNAATYNLNVSWRYGSSKNTSLENTSISYHVDLREVLPEWVTIGFSAATGTEIEMHILQYWEFNSSLVMVKREGNKSNKTKLIIGLTGSIGVVVVVGIAAACCVLFRRQKQDTNTLSETVMWTSINEDLERGAAKRFSYHDLALATNNFSDDQKLGEGGFGCVYKGYLSHEGIMVAVKKISQGSKQGKKEYITEVKINSSLRHRNLVQLIGWCHDQSQFLIVYEFMPNGSLDSHLFGNKILLEWGVRYKIATGLASALLYLHEEWKQCVVHRDIKPSNIMLDSDFNVKLGDFGLARLMEHELGQHTTGLAGTLGYMAPEYIATGKASKESDVYSFGVVALEIACGRRVTDTVDQSFNLGLVQWIWDLLGKGKLLLGVDKMLKNEFDVKQLECLMMVGLWCAHPDRRMRPSMRQAIKVLMFEDAIPKLPMKMPEPVYYIAPADVPQVSSVGATMSNSSINLER</sequence>
<evidence type="ECO:0000256" key="4">
    <source>
        <dbReference type="ARBA" id="ARBA00022475"/>
    </source>
</evidence>
<evidence type="ECO:0000256" key="14">
    <source>
        <dbReference type="ARBA" id="ARBA00023170"/>
    </source>
</evidence>
<dbReference type="OrthoDB" id="4062651at2759"/>
<dbReference type="GO" id="GO:0030246">
    <property type="term" value="F:carbohydrate binding"/>
    <property type="evidence" value="ECO:0007669"/>
    <property type="project" value="UniProtKB-KW"/>
</dbReference>
<feature type="binding site" evidence="16">
    <location>
        <position position="383"/>
    </location>
    <ligand>
        <name>ATP</name>
        <dbReference type="ChEBI" id="CHEBI:30616"/>
    </ligand>
</feature>
<evidence type="ECO:0000256" key="2">
    <source>
        <dbReference type="ARBA" id="ARBA00008536"/>
    </source>
</evidence>
<keyword evidence="13 17" id="KW-0472">Membrane</keyword>
<proteinExistence type="inferred from homology"/>
<evidence type="ECO:0000259" key="18">
    <source>
        <dbReference type="PROSITE" id="PS50011"/>
    </source>
</evidence>
<evidence type="ECO:0000256" key="7">
    <source>
        <dbReference type="ARBA" id="ARBA00022729"/>
    </source>
</evidence>
<dbReference type="InterPro" id="IPR000985">
    <property type="entry name" value="Lectin_LegA_CS"/>
</dbReference>
<dbReference type="FunFam" id="3.30.200.20:FF:000168">
    <property type="entry name" value="L-type lectin-domain containing receptor kinase IX.1"/>
    <property type="match status" value="1"/>
</dbReference>
<name>A0A2U1M2Z8_ARTAN</name>
<dbReference type="STRING" id="35608.A0A2U1M2Z8"/>
<keyword evidence="8 19" id="KW-0430">Lectin</keyword>
<dbReference type="SUPFAM" id="SSF49899">
    <property type="entry name" value="Concanavalin A-like lectins/glucanases"/>
    <property type="match status" value="1"/>
</dbReference>
<dbReference type="GO" id="GO:0002229">
    <property type="term" value="P:defense response to oomycetes"/>
    <property type="evidence" value="ECO:0007669"/>
    <property type="project" value="UniProtKB-ARBA"/>
</dbReference>
<keyword evidence="11 16" id="KW-0067">ATP-binding</keyword>
<dbReference type="InterPro" id="IPR000719">
    <property type="entry name" value="Prot_kinase_dom"/>
</dbReference>
<feature type="transmembrane region" description="Helical" evidence="17">
    <location>
        <begin position="286"/>
        <end position="311"/>
    </location>
</feature>
<evidence type="ECO:0000256" key="5">
    <source>
        <dbReference type="ARBA" id="ARBA00022679"/>
    </source>
</evidence>
<gene>
    <name evidence="19" type="ORF">CTI12_AA424050</name>
</gene>
<dbReference type="InterPro" id="IPR017441">
    <property type="entry name" value="Protein_kinase_ATP_BS"/>
</dbReference>
<accession>A0A2U1M2Z8</accession>
<evidence type="ECO:0000256" key="9">
    <source>
        <dbReference type="ARBA" id="ARBA00022741"/>
    </source>
</evidence>
<dbReference type="InterPro" id="IPR001220">
    <property type="entry name" value="Legume_lectin_dom"/>
</dbReference>
<dbReference type="SUPFAM" id="SSF56112">
    <property type="entry name" value="Protein kinase-like (PK-like)"/>
    <property type="match status" value="1"/>
</dbReference>
<dbReference type="PROSITE" id="PS00108">
    <property type="entry name" value="PROTEIN_KINASE_ST"/>
    <property type="match status" value="1"/>
</dbReference>
<dbReference type="Gene3D" id="1.10.510.10">
    <property type="entry name" value="Transferase(Phosphotransferase) domain 1"/>
    <property type="match status" value="1"/>
</dbReference>
<dbReference type="SMART" id="SM00220">
    <property type="entry name" value="S_TKc"/>
    <property type="match status" value="1"/>
</dbReference>
<dbReference type="FunFam" id="1.10.510.10:FF:000240">
    <property type="entry name" value="Lectin-domain containing receptor kinase A4.3"/>
    <property type="match status" value="1"/>
</dbReference>
<keyword evidence="10" id="KW-0418">Kinase</keyword>
<evidence type="ECO:0000256" key="13">
    <source>
        <dbReference type="ARBA" id="ARBA00023136"/>
    </source>
</evidence>
<dbReference type="InterPro" id="IPR050528">
    <property type="entry name" value="L-type_Lectin-RKs"/>
</dbReference>
<evidence type="ECO:0000256" key="3">
    <source>
        <dbReference type="ARBA" id="ARBA00010217"/>
    </source>
</evidence>
<keyword evidence="20" id="KW-1185">Reference proteome</keyword>
<evidence type="ECO:0000256" key="16">
    <source>
        <dbReference type="PROSITE-ProRule" id="PRU10141"/>
    </source>
</evidence>
<keyword evidence="12 17" id="KW-1133">Transmembrane helix</keyword>
<reference evidence="19 20" key="1">
    <citation type="journal article" date="2018" name="Mol. Plant">
        <title>The genome of Artemisia annua provides insight into the evolution of Asteraceae family and artemisinin biosynthesis.</title>
        <authorList>
            <person name="Shen Q."/>
            <person name="Zhang L."/>
            <person name="Liao Z."/>
            <person name="Wang S."/>
            <person name="Yan T."/>
            <person name="Shi P."/>
            <person name="Liu M."/>
            <person name="Fu X."/>
            <person name="Pan Q."/>
            <person name="Wang Y."/>
            <person name="Lv Z."/>
            <person name="Lu X."/>
            <person name="Zhang F."/>
            <person name="Jiang W."/>
            <person name="Ma Y."/>
            <person name="Chen M."/>
            <person name="Hao X."/>
            <person name="Li L."/>
            <person name="Tang Y."/>
            <person name="Lv G."/>
            <person name="Zhou Y."/>
            <person name="Sun X."/>
            <person name="Brodelius P.E."/>
            <person name="Rose J.K.C."/>
            <person name="Tang K."/>
        </authorList>
    </citation>
    <scope>NUCLEOTIDE SEQUENCE [LARGE SCALE GENOMIC DNA]</scope>
    <source>
        <strain evidence="20">cv. Huhao1</strain>
        <tissue evidence="19">Leaf</tissue>
    </source>
</reference>
<evidence type="ECO:0000256" key="12">
    <source>
        <dbReference type="ARBA" id="ARBA00022989"/>
    </source>
</evidence>
<dbReference type="Proteomes" id="UP000245207">
    <property type="component" value="Unassembled WGS sequence"/>
</dbReference>
<dbReference type="GO" id="GO:0005524">
    <property type="term" value="F:ATP binding"/>
    <property type="evidence" value="ECO:0007669"/>
    <property type="project" value="UniProtKB-UniRule"/>
</dbReference>
<evidence type="ECO:0000313" key="20">
    <source>
        <dbReference type="Proteomes" id="UP000245207"/>
    </source>
</evidence>
<dbReference type="PANTHER" id="PTHR27007">
    <property type="match status" value="1"/>
</dbReference>
<dbReference type="InterPro" id="IPR013320">
    <property type="entry name" value="ConA-like_dom_sf"/>
</dbReference>